<accession>A0A9P4TBF1</accession>
<feature type="compositionally biased region" description="Polar residues" evidence="1">
    <location>
        <begin position="118"/>
        <end position="131"/>
    </location>
</feature>
<dbReference type="OrthoDB" id="2405944at2759"/>
<dbReference type="Gene3D" id="3.40.50.300">
    <property type="entry name" value="P-loop containing nucleotide triphosphate hydrolases"/>
    <property type="match status" value="1"/>
</dbReference>
<dbReference type="GO" id="GO:0004386">
    <property type="term" value="F:helicase activity"/>
    <property type="evidence" value="ECO:0007669"/>
    <property type="project" value="UniProtKB-KW"/>
</dbReference>
<dbReference type="PANTHER" id="PTHR48419">
    <property type="entry name" value="SULFOTRANSFERASE DOMAIN-CONTAINING PROTEIN"/>
    <property type="match status" value="1"/>
</dbReference>
<gene>
    <name evidence="2" type="primary">RDH54_2</name>
    <name evidence="2" type="ORF">E8E13_008201</name>
</gene>
<keyword evidence="3" id="KW-1185">Reference proteome</keyword>
<organism evidence="2 3">
    <name type="scientific">Curvularia kusanoi</name>
    <name type="common">Cochliobolus kusanoi</name>
    <dbReference type="NCBI Taxonomy" id="90978"/>
    <lineage>
        <taxon>Eukaryota</taxon>
        <taxon>Fungi</taxon>
        <taxon>Dikarya</taxon>
        <taxon>Ascomycota</taxon>
        <taxon>Pezizomycotina</taxon>
        <taxon>Dothideomycetes</taxon>
        <taxon>Pleosporomycetidae</taxon>
        <taxon>Pleosporales</taxon>
        <taxon>Pleosporineae</taxon>
        <taxon>Pleosporaceae</taxon>
        <taxon>Curvularia</taxon>
    </lineage>
</organism>
<evidence type="ECO:0000313" key="3">
    <source>
        <dbReference type="Proteomes" id="UP000801428"/>
    </source>
</evidence>
<sequence>MQSQKPIFCATHPRACSTAFERVFMTRKDLKCVHEPFGDAYYFGPERLGYRYEGPENEQARQESGYANSTFRSIFDRIAKDNAEGKRAFIKDMAQYWIPPQGKPRPTNICPSMSNYRRGVGTNTNELSPVTTREDNSSREPYPYHTRAEDGNPTVLPKDLLATYHFIFLIRHPKYSIPSYYRCTLPPLNKLTGWDYLRKDEAGYSELRELFDYLRKEGIVGPKSAGQTGETNGTNGNSQGVEICVVDADDLLDNPSGMIEAVCKTTGIDYKPEMLQWDTEEDQALAKREFEKWKGFHEDAIDSTELRARTHKKAQTTDEQDDAAWKEKYGEEGARFIRETVDENLEHYKYLKQFAIKV</sequence>
<name>A0A9P4TBF1_CURKU</name>
<proteinExistence type="predicted"/>
<dbReference type="PANTHER" id="PTHR48419:SF1">
    <property type="entry name" value="SULFOTRANSFERASE DOMAIN-CONTAINING PROTEIN"/>
    <property type="match status" value="1"/>
</dbReference>
<protein>
    <submittedName>
        <fullName evidence="2">Helicase</fullName>
    </submittedName>
</protein>
<dbReference type="Proteomes" id="UP000801428">
    <property type="component" value="Unassembled WGS sequence"/>
</dbReference>
<dbReference type="EMBL" id="SWKU01000017">
    <property type="protein sequence ID" value="KAF2999464.1"/>
    <property type="molecule type" value="Genomic_DNA"/>
</dbReference>
<evidence type="ECO:0000313" key="2">
    <source>
        <dbReference type="EMBL" id="KAF2999464.1"/>
    </source>
</evidence>
<keyword evidence="2" id="KW-0347">Helicase</keyword>
<reference evidence="2" key="1">
    <citation type="submission" date="2019-04" db="EMBL/GenBank/DDBJ databases">
        <title>Sequencing of skin fungus with MAO and IRED activity.</title>
        <authorList>
            <person name="Marsaioli A.J."/>
            <person name="Bonatto J.M.C."/>
            <person name="Reis Junior O."/>
        </authorList>
    </citation>
    <scope>NUCLEOTIDE SEQUENCE</scope>
    <source>
        <strain evidence="2">30M1</strain>
    </source>
</reference>
<keyword evidence="2" id="KW-0378">Hydrolase</keyword>
<feature type="region of interest" description="Disordered" evidence="1">
    <location>
        <begin position="118"/>
        <end position="151"/>
    </location>
</feature>
<dbReference type="InterPro" id="IPR027417">
    <property type="entry name" value="P-loop_NTPase"/>
</dbReference>
<dbReference type="AlphaFoldDB" id="A0A9P4TBF1"/>
<comment type="caution">
    <text evidence="2">The sequence shown here is derived from an EMBL/GenBank/DDBJ whole genome shotgun (WGS) entry which is preliminary data.</text>
</comment>
<evidence type="ECO:0000256" key="1">
    <source>
        <dbReference type="SAM" id="MobiDB-lite"/>
    </source>
</evidence>
<keyword evidence="2" id="KW-0067">ATP-binding</keyword>
<dbReference type="SUPFAM" id="SSF52540">
    <property type="entry name" value="P-loop containing nucleoside triphosphate hydrolases"/>
    <property type="match status" value="1"/>
</dbReference>
<dbReference type="InterPro" id="IPR053226">
    <property type="entry name" value="Pyrrolopyrazine_biosynth_F"/>
</dbReference>
<keyword evidence="2" id="KW-0547">Nucleotide-binding</keyword>